<evidence type="ECO:0000313" key="2">
    <source>
        <dbReference type="Proteomes" id="UP000198339"/>
    </source>
</evidence>
<reference evidence="1 2" key="1">
    <citation type="submission" date="2017-06" db="EMBL/GenBank/DDBJ databases">
        <authorList>
            <person name="Kim H.J."/>
            <person name="Triplett B.A."/>
        </authorList>
    </citation>
    <scope>NUCLEOTIDE SEQUENCE [LARGE SCALE GENOMIC DNA]</scope>
    <source>
        <strain evidence="1 2">DS15</strain>
    </source>
</reference>
<protein>
    <submittedName>
        <fullName evidence="1">Uncharacterized protein</fullName>
    </submittedName>
</protein>
<sequence length="33" mass="3554">MAAADAHLSDMALRLHHKLDVLAEAVNEIKGRG</sequence>
<dbReference type="AlphaFoldDB" id="A0A239E5Z8"/>
<dbReference type="EMBL" id="FZPA01000001">
    <property type="protein sequence ID" value="SNS40086.1"/>
    <property type="molecule type" value="Genomic_DNA"/>
</dbReference>
<evidence type="ECO:0000313" key="1">
    <source>
        <dbReference type="EMBL" id="SNS40086.1"/>
    </source>
</evidence>
<proteinExistence type="predicted"/>
<accession>A0A239E5Z8</accession>
<organism evidence="1 2">
    <name type="scientific">Sphingopyxis indica</name>
    <dbReference type="NCBI Taxonomy" id="436663"/>
    <lineage>
        <taxon>Bacteria</taxon>
        <taxon>Pseudomonadati</taxon>
        <taxon>Pseudomonadota</taxon>
        <taxon>Alphaproteobacteria</taxon>
        <taxon>Sphingomonadales</taxon>
        <taxon>Sphingomonadaceae</taxon>
        <taxon>Sphingopyxis</taxon>
    </lineage>
</organism>
<name>A0A239E5Z8_9SPHN</name>
<keyword evidence="2" id="KW-1185">Reference proteome</keyword>
<gene>
    <name evidence="1" type="ORF">SAMN06295955_101619</name>
</gene>
<dbReference type="Proteomes" id="UP000198339">
    <property type="component" value="Unassembled WGS sequence"/>
</dbReference>